<evidence type="ECO:0000313" key="4">
    <source>
        <dbReference type="EMBL" id="OUS40656.1"/>
    </source>
</evidence>
<dbReference type="Pfam" id="PF00497">
    <property type="entry name" value="SBP_bac_3"/>
    <property type="match status" value="1"/>
</dbReference>
<sequence length="241" mass="28255">MRRYCFILLLLFPIMSSAEVLTVVLYSNGYPPYSFPETSPYKGIYLDVLAEISKLTGDEFIPAYYPAKRKLKVFESGQMHIEPGVNPSWRKPWKEISAYSIPFGTFTDVIFFKKGKQLHAIKPQDLKGKKILTVRGYHYPNYENEFQNKNIIRYDTNNELQMIRFLHAQNRDADAGFINQDILMYYMNQNKMEFDIGDPISEAPAMFRFHISKKHVIERFNNALTILMKNGTIESIFKKYQ</sequence>
<name>A0A1Y5HTM4_OLEAN</name>
<organism evidence="4 5">
    <name type="scientific">Oleispira antarctica</name>
    <dbReference type="NCBI Taxonomy" id="188908"/>
    <lineage>
        <taxon>Bacteria</taxon>
        <taxon>Pseudomonadati</taxon>
        <taxon>Pseudomonadota</taxon>
        <taxon>Gammaproteobacteria</taxon>
        <taxon>Oceanospirillales</taxon>
        <taxon>Oceanospirillaceae</taxon>
        <taxon>Oleispira</taxon>
    </lineage>
</organism>
<dbReference type="PANTHER" id="PTHR35936:SF25">
    <property type="entry name" value="ABC TRANSPORTER SUBSTRATE-BINDING PROTEIN"/>
    <property type="match status" value="1"/>
</dbReference>
<keyword evidence="2" id="KW-0732">Signal</keyword>
<evidence type="ECO:0000259" key="3">
    <source>
        <dbReference type="Pfam" id="PF00497"/>
    </source>
</evidence>
<evidence type="ECO:0000256" key="2">
    <source>
        <dbReference type="ARBA" id="ARBA00022729"/>
    </source>
</evidence>
<accession>A0A1Y5HTM4</accession>
<evidence type="ECO:0000313" key="5">
    <source>
        <dbReference type="Proteomes" id="UP000227088"/>
    </source>
</evidence>
<comment type="similarity">
    <text evidence="1">Belongs to the bacterial solute-binding protein 3 family.</text>
</comment>
<feature type="domain" description="Solute-binding protein family 3/N-terminal" evidence="3">
    <location>
        <begin position="24"/>
        <end position="240"/>
    </location>
</feature>
<dbReference type="AlphaFoldDB" id="A0A1Y5HTM4"/>
<dbReference type="Gene3D" id="3.40.190.10">
    <property type="entry name" value="Periplasmic binding protein-like II"/>
    <property type="match status" value="2"/>
</dbReference>
<gene>
    <name evidence="4" type="ORF">A9R00_04885</name>
</gene>
<evidence type="ECO:0000256" key="1">
    <source>
        <dbReference type="ARBA" id="ARBA00010333"/>
    </source>
</evidence>
<dbReference type="Proteomes" id="UP000227088">
    <property type="component" value="Unassembled WGS sequence"/>
</dbReference>
<dbReference type="SUPFAM" id="SSF53850">
    <property type="entry name" value="Periplasmic binding protein-like II"/>
    <property type="match status" value="1"/>
</dbReference>
<dbReference type="InterPro" id="IPR001638">
    <property type="entry name" value="Solute-binding_3/MltF_N"/>
</dbReference>
<reference evidence="5" key="1">
    <citation type="journal article" date="2017" name="Proc. Natl. Acad. Sci. U.S.A.">
        <title>Simulation of Deepwater Horizon oil plume reveals substrate specialization within a complex community of hydrocarbon degraders.</title>
        <authorList>
            <person name="Hu P."/>
            <person name="Dubinsky E.A."/>
            <person name="Probst A.J."/>
            <person name="Wang J."/>
            <person name="Sieber C.M.K."/>
            <person name="Tom L.M."/>
            <person name="Gardinali P."/>
            <person name="Banfield J.F."/>
            <person name="Atlas R.M."/>
            <person name="Andersen G.L."/>
        </authorList>
    </citation>
    <scope>NUCLEOTIDE SEQUENCE [LARGE SCALE GENOMIC DNA]</scope>
</reference>
<protein>
    <recommendedName>
        <fullName evidence="3">Solute-binding protein family 3/N-terminal domain-containing protein</fullName>
    </recommendedName>
</protein>
<dbReference type="PANTHER" id="PTHR35936">
    <property type="entry name" value="MEMBRANE-BOUND LYTIC MUREIN TRANSGLYCOSYLASE F"/>
    <property type="match status" value="1"/>
</dbReference>
<proteinExistence type="inferred from homology"/>
<comment type="caution">
    <text evidence="4">The sequence shown here is derived from an EMBL/GenBank/DDBJ whole genome shotgun (WGS) entry which is preliminary data.</text>
</comment>
<dbReference type="EMBL" id="MABE01000281">
    <property type="protein sequence ID" value="OUS40656.1"/>
    <property type="molecule type" value="Genomic_DNA"/>
</dbReference>